<comment type="caution">
    <text evidence="2">The sequence shown here is derived from an EMBL/GenBank/DDBJ whole genome shotgun (WGS) entry which is preliminary data.</text>
</comment>
<evidence type="ECO:0000256" key="1">
    <source>
        <dbReference type="SAM" id="MobiDB-lite"/>
    </source>
</evidence>
<keyword evidence="3" id="KW-1185">Reference proteome</keyword>
<dbReference type="Proteomes" id="UP000436468">
    <property type="component" value="Unassembled WGS sequence"/>
</dbReference>
<dbReference type="Gene3D" id="3.10.520.10">
    <property type="entry name" value="ApbE-like domains"/>
    <property type="match status" value="1"/>
</dbReference>
<proteinExistence type="predicted"/>
<gene>
    <name evidence="2" type="ORF">GPL21_29300</name>
</gene>
<accession>A0A844T0Z1</accession>
<reference evidence="2 3" key="1">
    <citation type="submission" date="2019-12" db="EMBL/GenBank/DDBJ databases">
        <title>Draft genome sequences Bradyrhizobium cajani AMBPC1010, Bradyrhizobium pachyrhizi AMBPC1040 and Bradyrhizobium yuanmingense ALSPC3051, three plant growth promoting strains isolated from nodules of Cajanus cajan L. in Dominican Republic.</title>
        <authorList>
            <person name="Flores-Felix J.D."/>
            <person name="Araujo J."/>
            <person name="Diaz-Alcantara C."/>
            <person name="Gonzalez-Andres F."/>
            <person name="Velazquez E."/>
        </authorList>
    </citation>
    <scope>NUCLEOTIDE SEQUENCE [LARGE SCALE GENOMIC DNA]</scope>
    <source>
        <strain evidence="2 3">1040</strain>
    </source>
</reference>
<organism evidence="2 3">
    <name type="scientific">Bradyrhizobium pachyrhizi</name>
    <dbReference type="NCBI Taxonomy" id="280333"/>
    <lineage>
        <taxon>Bacteria</taxon>
        <taxon>Pseudomonadati</taxon>
        <taxon>Pseudomonadota</taxon>
        <taxon>Alphaproteobacteria</taxon>
        <taxon>Hyphomicrobiales</taxon>
        <taxon>Nitrobacteraceae</taxon>
        <taxon>Bradyrhizobium</taxon>
    </lineage>
</organism>
<dbReference type="SUPFAM" id="SSF143631">
    <property type="entry name" value="ApbE-like"/>
    <property type="match status" value="1"/>
</dbReference>
<dbReference type="AlphaFoldDB" id="A0A844T0Z1"/>
<dbReference type="EMBL" id="WQNF01000027">
    <property type="protein sequence ID" value="MVT69192.1"/>
    <property type="molecule type" value="Genomic_DNA"/>
</dbReference>
<protein>
    <submittedName>
        <fullName evidence="2">UPF0280 family protein</fullName>
    </submittedName>
</protein>
<feature type="region of interest" description="Disordered" evidence="1">
    <location>
        <begin position="1"/>
        <end position="33"/>
    </location>
</feature>
<sequence>MTRAISSEVDTGSRKENASKQESGAPFRFHRNGRGSRLPQIALLPDGKRLHLQDGPIDLVIEAKGGDADIRTAYQAAAARFTGLLDELCAELAELRSAAASRGCTLKGVVARRMYAAVAPFAADCFITPMAAVAGSVAEEILGAMLEAATLDRAYVNNGGDIALHLGDGEQFTVGLMDRPDRHGVMRTMTVGADMPPRGIATSGRHGRSFSFGIADAVTVLARTASQADAAATVVANAVDLPDHPAILRVPASELQPDSDLGARLVTRDVGRLAEHEVEQALEAGAARARDLLMSGLIEGAALRLLGEMRLVGAIGNGAPASHALQRRTTEHMPRA</sequence>
<dbReference type="NCBIfam" id="NF003322">
    <property type="entry name" value="PRK04334.1-2"/>
    <property type="match status" value="1"/>
</dbReference>
<evidence type="ECO:0000313" key="2">
    <source>
        <dbReference type="EMBL" id="MVT69192.1"/>
    </source>
</evidence>
<dbReference type="RefSeq" id="WP_157347557.1">
    <property type="nucleotide sequence ID" value="NZ_WQNF01000027.1"/>
</dbReference>
<dbReference type="InterPro" id="IPR003374">
    <property type="entry name" value="ApbE-like_sf"/>
</dbReference>
<name>A0A844T0Z1_9BRAD</name>
<feature type="compositionally biased region" description="Polar residues" evidence="1">
    <location>
        <begin position="1"/>
        <end position="10"/>
    </location>
</feature>
<evidence type="ECO:0000313" key="3">
    <source>
        <dbReference type="Proteomes" id="UP000436468"/>
    </source>
</evidence>